<dbReference type="RefSeq" id="WP_240409632.1">
    <property type="nucleotide sequence ID" value="NZ_CP017982.1"/>
</dbReference>
<accession>A0A386RE68</accession>
<dbReference type="Proteomes" id="UP000267794">
    <property type="component" value="Chromosome"/>
</dbReference>
<name>A0A386RE68_LACHE</name>
<evidence type="ECO:0000313" key="2">
    <source>
        <dbReference type="Proteomes" id="UP000267794"/>
    </source>
</evidence>
<gene>
    <name evidence="1" type="ORF">BC335_0933</name>
</gene>
<dbReference type="EMBL" id="CP017982">
    <property type="protein sequence ID" value="AYE61421.1"/>
    <property type="molecule type" value="Genomic_DNA"/>
</dbReference>
<dbReference type="AlphaFoldDB" id="A0A386RE68"/>
<evidence type="ECO:0000313" key="1">
    <source>
        <dbReference type="EMBL" id="AYE61421.1"/>
    </source>
</evidence>
<protein>
    <submittedName>
        <fullName evidence="1">Uncharacterized protein</fullName>
    </submittedName>
</protein>
<reference evidence="1 2" key="1">
    <citation type="submission" date="2016-10" db="EMBL/GenBank/DDBJ databases">
        <title>Complete genomic sequencing of Lactobacillus helveticus LH99 and comparative genome analysis.</title>
        <authorList>
            <person name="Li N."/>
            <person name="You C."/>
            <person name="Liu Z."/>
        </authorList>
    </citation>
    <scope>NUCLEOTIDE SEQUENCE [LARGE SCALE GENOMIC DNA]</scope>
    <source>
        <strain evidence="1 2">LH99</strain>
    </source>
</reference>
<proteinExistence type="predicted"/>
<organism evidence="1 2">
    <name type="scientific">Lactobacillus helveticus</name>
    <name type="common">Lactobacillus suntoryeus</name>
    <dbReference type="NCBI Taxonomy" id="1587"/>
    <lineage>
        <taxon>Bacteria</taxon>
        <taxon>Bacillati</taxon>
        <taxon>Bacillota</taxon>
        <taxon>Bacilli</taxon>
        <taxon>Lactobacillales</taxon>
        <taxon>Lactobacillaceae</taxon>
        <taxon>Lactobacillus</taxon>
    </lineage>
</organism>
<sequence length="84" mass="9260">MNTGNTPGEKKKDFSGVIDRAVVVSNKNKAMFTLKDKKTIFTVNTNDYDFANLIRPGDKVKFTANVVKGKSVGNVSDFKDESLN</sequence>